<evidence type="ECO:0000313" key="2">
    <source>
        <dbReference type="EMBL" id="QHT33126.1"/>
    </source>
</evidence>
<proteinExistence type="predicted"/>
<sequence>MSFNSVTLIIATIIFIILLAMVGYFIYKEQKTKFDIPPSTCPDYWTLSEGNEGSPYTCTPDDINIGSCTAAQPPSAYMAPSKPGTLCDNFVYKSNFVNNNCNVGNKRITWDGVTNNPDLVSKCQVLSSSSS</sequence>
<organism evidence="2">
    <name type="scientific">viral metagenome</name>
    <dbReference type="NCBI Taxonomy" id="1070528"/>
    <lineage>
        <taxon>unclassified sequences</taxon>
        <taxon>metagenomes</taxon>
        <taxon>organismal metagenomes</taxon>
    </lineage>
</organism>
<reference evidence="2" key="1">
    <citation type="journal article" date="2020" name="Nature">
        <title>Giant virus diversity and host interactions through global metagenomics.</title>
        <authorList>
            <person name="Schulz F."/>
            <person name="Roux S."/>
            <person name="Paez-Espino D."/>
            <person name="Jungbluth S."/>
            <person name="Walsh D.A."/>
            <person name="Denef V.J."/>
            <person name="McMahon K.D."/>
            <person name="Konstantinidis K.T."/>
            <person name="Eloe-Fadrosh E.A."/>
            <person name="Kyrpides N.C."/>
            <person name="Woyke T."/>
        </authorList>
    </citation>
    <scope>NUCLEOTIDE SEQUENCE</scope>
    <source>
        <strain evidence="2">GVMAG-M-3300009161-34</strain>
    </source>
</reference>
<protein>
    <recommendedName>
        <fullName evidence="3">CPW-WPC domain-containing protein</fullName>
    </recommendedName>
</protein>
<keyword evidence="1" id="KW-1133">Transmembrane helix</keyword>
<keyword evidence="1" id="KW-0812">Transmembrane</keyword>
<feature type="transmembrane region" description="Helical" evidence="1">
    <location>
        <begin position="6"/>
        <end position="27"/>
    </location>
</feature>
<dbReference type="AlphaFoldDB" id="A0A6C0EVC6"/>
<dbReference type="EMBL" id="MN738958">
    <property type="protein sequence ID" value="QHT33126.1"/>
    <property type="molecule type" value="Genomic_DNA"/>
</dbReference>
<keyword evidence="1" id="KW-0472">Membrane</keyword>
<evidence type="ECO:0008006" key="3">
    <source>
        <dbReference type="Google" id="ProtNLM"/>
    </source>
</evidence>
<accession>A0A6C0EVC6</accession>
<evidence type="ECO:0000256" key="1">
    <source>
        <dbReference type="SAM" id="Phobius"/>
    </source>
</evidence>
<name>A0A6C0EVC6_9ZZZZ</name>